<dbReference type="Gene3D" id="3.90.105.10">
    <property type="entry name" value="Molybdopterin biosynthesis moea protein, domain 2"/>
    <property type="match status" value="1"/>
</dbReference>
<evidence type="ECO:0000256" key="3">
    <source>
        <dbReference type="ARBA" id="ARBA00022793"/>
    </source>
</evidence>
<feature type="domain" description="Orn/Lys/Arg decarboxylase C-terminal" evidence="8">
    <location>
        <begin position="513"/>
        <end position="558"/>
    </location>
</feature>
<dbReference type="EMBL" id="CP013023">
    <property type="protein sequence ID" value="ANF95093.1"/>
    <property type="molecule type" value="Genomic_DNA"/>
</dbReference>
<feature type="region of interest" description="Disordered" evidence="6">
    <location>
        <begin position="1"/>
        <end position="24"/>
    </location>
</feature>
<dbReference type="SUPFAM" id="SSF53383">
    <property type="entry name" value="PLP-dependent transferases"/>
    <property type="match status" value="1"/>
</dbReference>
<evidence type="ECO:0000256" key="2">
    <source>
        <dbReference type="ARBA" id="ARBA00010671"/>
    </source>
</evidence>
<dbReference type="Proteomes" id="UP000078148">
    <property type="component" value="Chromosome"/>
</dbReference>
<dbReference type="RefSeq" id="WP_060531710.1">
    <property type="nucleotide sequence ID" value="NZ_CP013023.1"/>
</dbReference>
<dbReference type="PANTHER" id="PTHR43277">
    <property type="entry name" value="ARGININE DECARBOXYLASE"/>
    <property type="match status" value="1"/>
</dbReference>
<protein>
    <submittedName>
        <fullName evidence="9">Amino acid decarboxylase</fullName>
    </submittedName>
</protein>
<dbReference type="Pfam" id="PF01276">
    <property type="entry name" value="OKR_DC_1"/>
    <property type="match status" value="1"/>
</dbReference>
<accession>A0A172ZC57</accession>
<evidence type="ECO:0000259" key="7">
    <source>
        <dbReference type="Pfam" id="PF01276"/>
    </source>
</evidence>
<keyword evidence="4" id="KW-0663">Pyridoxal phosphate</keyword>
<evidence type="ECO:0000256" key="5">
    <source>
        <dbReference type="ARBA" id="ARBA00023239"/>
    </source>
</evidence>
<name>A0A172ZC57_9BACL</name>
<feature type="compositionally biased region" description="Polar residues" evidence="6">
    <location>
        <begin position="8"/>
        <end position="24"/>
    </location>
</feature>
<dbReference type="OrthoDB" id="9815233at2"/>
<sequence>MNHKKNQLSKIESKNGTTNHKQSSTAPLYEKLLQYASSGQRSFHVPGHKNGAIYQSSAISETFGQDVWEAILRIDVTEIEGTDDLHHPEEVILEGQQLAAACFGAEESHWLVGGSTSGNLALLLTVCTHPGDIVIVQRNVHKSIIHGLMMAGAKAVFLTPVLEPQSTLAVIPDLQSVQQALRQYPDAKAVMLTSPNYYGVGADLTAIAAECHAHHIPLFIDEAHGAHYGHHSRFPSSALKAGADGVVQSTHKMLAAMTMGAMLHIQGPRINRTLSKQRLSMLQSSSPSYPIMASLDLSRYLIDQYGTELFEKGLEARDSFVQGIAESDRFEVLKISCSDAQHRENKQTAITLNTDTDTDTDIDIDIDTARGRLAESSGEKIAHWTQDPFKVVIYDRMNVLSGTELQKLLEQHGCFPEMSDDRYVVLVFSLGSRMEDTIQALQALQQIEEQLVITDSRTQIQEDNRHEAIAETVFSYSDTLDEPVDTKRYESDLHNNRIPLISEPVEFTMIPVSEEQIEAISLEQANGRRSAEMIIPYPPGIPILYPGEYIGEQVHAQLMLVRNHHMKVQGAMDTSLNTIRVYI</sequence>
<organism evidence="9 10">
    <name type="scientific">Paenibacillus bovis</name>
    <dbReference type="NCBI Taxonomy" id="1616788"/>
    <lineage>
        <taxon>Bacteria</taxon>
        <taxon>Bacillati</taxon>
        <taxon>Bacillota</taxon>
        <taxon>Bacilli</taxon>
        <taxon>Bacillales</taxon>
        <taxon>Paenibacillaceae</taxon>
        <taxon>Paenibacillus</taxon>
    </lineage>
</organism>
<dbReference type="Gene3D" id="3.40.640.10">
    <property type="entry name" value="Type I PLP-dependent aspartate aminotransferase-like (Major domain)"/>
    <property type="match status" value="1"/>
</dbReference>
<reference evidence="10" key="1">
    <citation type="submission" date="2015-10" db="EMBL/GenBank/DDBJ databases">
        <title>Genome of Paenibacillus bovis sp. nov.</title>
        <authorList>
            <person name="Wu Z."/>
            <person name="Gao C."/>
            <person name="Liu Z."/>
            <person name="Zheng H."/>
        </authorList>
    </citation>
    <scope>NUCLEOTIDE SEQUENCE [LARGE SCALE GENOMIC DNA]</scope>
    <source>
        <strain evidence="10">BD3526</strain>
    </source>
</reference>
<dbReference type="InterPro" id="IPR000310">
    <property type="entry name" value="Orn/Lys/Arg_deCO2ase_major_dom"/>
</dbReference>
<keyword evidence="3" id="KW-0210">Decarboxylase</keyword>
<dbReference type="AlphaFoldDB" id="A0A172ZC57"/>
<evidence type="ECO:0000313" key="10">
    <source>
        <dbReference type="Proteomes" id="UP000078148"/>
    </source>
</evidence>
<dbReference type="Pfam" id="PF03711">
    <property type="entry name" value="OKR_DC_1_C"/>
    <property type="match status" value="1"/>
</dbReference>
<evidence type="ECO:0000256" key="6">
    <source>
        <dbReference type="SAM" id="MobiDB-lite"/>
    </source>
</evidence>
<comment type="cofactor">
    <cofactor evidence="1">
        <name>pyridoxal 5'-phosphate</name>
        <dbReference type="ChEBI" id="CHEBI:597326"/>
    </cofactor>
</comment>
<dbReference type="InterPro" id="IPR036633">
    <property type="entry name" value="Prn/Lys/Arg_de-COase_C_sf"/>
</dbReference>
<keyword evidence="5" id="KW-0456">Lyase</keyword>
<dbReference type="InterPro" id="IPR015421">
    <property type="entry name" value="PyrdxlP-dep_Trfase_major"/>
</dbReference>
<evidence type="ECO:0000259" key="8">
    <source>
        <dbReference type="Pfam" id="PF03711"/>
    </source>
</evidence>
<keyword evidence="10" id="KW-1185">Reference proteome</keyword>
<dbReference type="InterPro" id="IPR052357">
    <property type="entry name" value="Orn_Lys_Arg_decarboxylase-I"/>
</dbReference>
<dbReference type="PANTHER" id="PTHR43277:SF3">
    <property type="entry name" value="DECARBOXYLASE, PUTATIVE-RELATED"/>
    <property type="match status" value="1"/>
</dbReference>
<dbReference type="SUPFAM" id="SSF55904">
    <property type="entry name" value="Ornithine decarboxylase C-terminal domain"/>
    <property type="match status" value="1"/>
</dbReference>
<evidence type="ECO:0000313" key="9">
    <source>
        <dbReference type="EMBL" id="ANF95093.1"/>
    </source>
</evidence>
<dbReference type="STRING" id="1616788.AR543_02940"/>
<comment type="similarity">
    <text evidence="2">Belongs to the Orn/Lys/Arg decarboxylase class-I family.</text>
</comment>
<gene>
    <name evidence="9" type="ORF">AR543_02940</name>
</gene>
<dbReference type="InterPro" id="IPR015424">
    <property type="entry name" value="PyrdxlP-dep_Trfase"/>
</dbReference>
<evidence type="ECO:0000256" key="4">
    <source>
        <dbReference type="ARBA" id="ARBA00022898"/>
    </source>
</evidence>
<reference evidence="9 10" key="2">
    <citation type="journal article" date="2016" name="Int. J. Syst. Evol. Microbiol.">
        <title>Paenibacillus bovis sp. nov., isolated from raw yak (Bos grunniens) milk.</title>
        <authorList>
            <person name="Gao C."/>
            <person name="Han J."/>
            <person name="Liu Z."/>
            <person name="Xu X."/>
            <person name="Hang F."/>
            <person name="Wu Z."/>
        </authorList>
    </citation>
    <scope>NUCLEOTIDE SEQUENCE [LARGE SCALE GENOMIC DNA]</scope>
    <source>
        <strain evidence="9 10">BD3526</strain>
    </source>
</reference>
<dbReference type="GO" id="GO:0016831">
    <property type="term" value="F:carboxy-lyase activity"/>
    <property type="evidence" value="ECO:0007669"/>
    <property type="project" value="UniProtKB-KW"/>
</dbReference>
<dbReference type="Gene3D" id="3.90.1150.150">
    <property type="match status" value="1"/>
</dbReference>
<proteinExistence type="inferred from homology"/>
<dbReference type="InterPro" id="IPR008286">
    <property type="entry name" value="Prn/Lys/Arg_de-COase_C"/>
</dbReference>
<feature type="domain" description="Orn/Lys/Arg decarboxylases family 1 pyridoxal-P attachment site" evidence="7">
    <location>
        <begin position="27"/>
        <end position="435"/>
    </location>
</feature>
<dbReference type="KEGG" id="pbv:AR543_02940"/>
<evidence type="ECO:0000256" key="1">
    <source>
        <dbReference type="ARBA" id="ARBA00001933"/>
    </source>
</evidence>